<dbReference type="AlphaFoldDB" id="A0A517T4G7"/>
<dbReference type="Proteomes" id="UP000319976">
    <property type="component" value="Chromosome"/>
</dbReference>
<dbReference type="KEGG" id="chya:V22_04860"/>
<name>A0A517T4G7_9PLAN</name>
<evidence type="ECO:0000313" key="2">
    <source>
        <dbReference type="Proteomes" id="UP000319976"/>
    </source>
</evidence>
<sequence>MVLAWCTLHNGRHSEFQRVKEPMPTQTTVDSPLAERVLDRVAAIVTEAETSRKPLEVDPYRGQLFELFVTADGAGYLKEDAEIDLTADGLCRQLSERWGLADATRESVGNQERLSEQHLAKMRLLWSVMRMWMEWSYAWERWDEFHGA</sequence>
<keyword evidence="2" id="KW-1185">Reference proteome</keyword>
<evidence type="ECO:0000313" key="1">
    <source>
        <dbReference type="EMBL" id="QDT63267.1"/>
    </source>
</evidence>
<reference evidence="1 2" key="1">
    <citation type="submission" date="2019-02" db="EMBL/GenBank/DDBJ databases">
        <title>Deep-cultivation of Planctomycetes and their phenomic and genomic characterization uncovers novel biology.</title>
        <authorList>
            <person name="Wiegand S."/>
            <person name="Jogler M."/>
            <person name="Boedeker C."/>
            <person name="Pinto D."/>
            <person name="Vollmers J."/>
            <person name="Rivas-Marin E."/>
            <person name="Kohn T."/>
            <person name="Peeters S.H."/>
            <person name="Heuer A."/>
            <person name="Rast P."/>
            <person name="Oberbeckmann S."/>
            <person name="Bunk B."/>
            <person name="Jeske O."/>
            <person name="Meyerdierks A."/>
            <person name="Storesund J.E."/>
            <person name="Kallscheuer N."/>
            <person name="Luecker S."/>
            <person name="Lage O.M."/>
            <person name="Pohl T."/>
            <person name="Merkel B.J."/>
            <person name="Hornburger P."/>
            <person name="Mueller R.-W."/>
            <person name="Bruemmer F."/>
            <person name="Labrenz M."/>
            <person name="Spormann A.M."/>
            <person name="Op den Camp H."/>
            <person name="Overmann J."/>
            <person name="Amann R."/>
            <person name="Jetten M.S.M."/>
            <person name="Mascher T."/>
            <person name="Medema M.H."/>
            <person name="Devos D.P."/>
            <person name="Kaster A.-K."/>
            <person name="Ovreas L."/>
            <person name="Rohde M."/>
            <person name="Galperin M.Y."/>
            <person name="Jogler C."/>
        </authorList>
    </citation>
    <scope>NUCLEOTIDE SEQUENCE [LARGE SCALE GENOMIC DNA]</scope>
    <source>
        <strain evidence="1 2">V22</strain>
    </source>
</reference>
<gene>
    <name evidence="1" type="ORF">V22_04860</name>
</gene>
<dbReference type="EMBL" id="CP036316">
    <property type="protein sequence ID" value="QDT63267.1"/>
    <property type="molecule type" value="Genomic_DNA"/>
</dbReference>
<protein>
    <submittedName>
        <fullName evidence="1">Uncharacterized protein</fullName>
    </submittedName>
</protein>
<proteinExistence type="predicted"/>
<accession>A0A517T4G7</accession>
<organism evidence="1 2">
    <name type="scientific">Calycomorphotria hydatis</name>
    <dbReference type="NCBI Taxonomy" id="2528027"/>
    <lineage>
        <taxon>Bacteria</taxon>
        <taxon>Pseudomonadati</taxon>
        <taxon>Planctomycetota</taxon>
        <taxon>Planctomycetia</taxon>
        <taxon>Planctomycetales</taxon>
        <taxon>Planctomycetaceae</taxon>
        <taxon>Calycomorphotria</taxon>
    </lineage>
</organism>